<evidence type="ECO:0000313" key="3">
    <source>
        <dbReference type="Proteomes" id="UP000051783"/>
    </source>
</evidence>
<name>A0A0R2MJB5_9LACO</name>
<dbReference type="PATRIC" id="fig|942150.3.peg.2261"/>
<comment type="caution">
    <text evidence="2">The sequence shown here is derived from an EMBL/GenBank/DDBJ whole genome shotgun (WGS) entry which is preliminary data.</text>
</comment>
<organism evidence="2 3">
    <name type="scientific">Lactiplantibacillus xiangfangensis</name>
    <dbReference type="NCBI Taxonomy" id="942150"/>
    <lineage>
        <taxon>Bacteria</taxon>
        <taxon>Bacillati</taxon>
        <taxon>Bacillota</taxon>
        <taxon>Bacilli</taxon>
        <taxon>Lactobacillales</taxon>
        <taxon>Lactobacillaceae</taxon>
        <taxon>Lactiplantibacillus</taxon>
    </lineage>
</organism>
<protein>
    <recommendedName>
        <fullName evidence="1">Transposase DDE domain-containing protein</fullName>
    </recommendedName>
</protein>
<gene>
    <name evidence="2" type="ORF">IV64_GL002163</name>
</gene>
<dbReference type="Pfam" id="PF13751">
    <property type="entry name" value="DDE_Tnp_1_6"/>
    <property type="match status" value="1"/>
</dbReference>
<accession>A0A0R2MJB5</accession>
<keyword evidence="3" id="KW-1185">Reference proteome</keyword>
<reference evidence="2 3" key="1">
    <citation type="journal article" date="2015" name="Genome Announc.">
        <title>Expanding the biotechnology potential of lactobacilli through comparative genomics of 213 strains and associated genera.</title>
        <authorList>
            <person name="Sun Z."/>
            <person name="Harris H.M."/>
            <person name="McCann A."/>
            <person name="Guo C."/>
            <person name="Argimon S."/>
            <person name="Zhang W."/>
            <person name="Yang X."/>
            <person name="Jeffery I.B."/>
            <person name="Cooney J.C."/>
            <person name="Kagawa T.F."/>
            <person name="Liu W."/>
            <person name="Song Y."/>
            <person name="Salvetti E."/>
            <person name="Wrobel A."/>
            <person name="Rasinkangas P."/>
            <person name="Parkhill J."/>
            <person name="Rea M.C."/>
            <person name="O'Sullivan O."/>
            <person name="Ritari J."/>
            <person name="Douillard F.P."/>
            <person name="Paul Ross R."/>
            <person name="Yang R."/>
            <person name="Briner A.E."/>
            <person name="Felis G.E."/>
            <person name="de Vos W.M."/>
            <person name="Barrangou R."/>
            <person name="Klaenhammer T.R."/>
            <person name="Caufield P.W."/>
            <person name="Cui Y."/>
            <person name="Zhang H."/>
            <person name="O'Toole P.W."/>
        </authorList>
    </citation>
    <scope>NUCLEOTIDE SEQUENCE [LARGE SCALE GENOMIC DNA]</scope>
    <source>
        <strain evidence="2 3">LMG 26013</strain>
    </source>
</reference>
<dbReference type="AlphaFoldDB" id="A0A0R2MJB5"/>
<dbReference type="InterPro" id="IPR025668">
    <property type="entry name" value="Tnp_DDE_dom"/>
</dbReference>
<proteinExistence type="predicted"/>
<sequence length="109" mass="12496">MYRAIKHFENPIRQALATTLKGNQRQISINWKWEYFKNEAKEQLSSEVGQQIYAQRKIDVEPIFANLKTHLSFNRFSVSGLTDTCNEVGIALMANNMAKLSMLFADPEG</sequence>
<dbReference type="Proteomes" id="UP000051783">
    <property type="component" value="Unassembled WGS sequence"/>
</dbReference>
<dbReference type="STRING" id="942150.IV64_GL002163"/>
<evidence type="ECO:0000313" key="2">
    <source>
        <dbReference type="EMBL" id="KRO11773.1"/>
    </source>
</evidence>
<feature type="domain" description="Transposase DDE" evidence="1">
    <location>
        <begin position="21"/>
        <end position="100"/>
    </location>
</feature>
<evidence type="ECO:0000259" key="1">
    <source>
        <dbReference type="Pfam" id="PF13751"/>
    </source>
</evidence>
<dbReference type="EMBL" id="JQCL01000051">
    <property type="protein sequence ID" value="KRO11773.1"/>
    <property type="molecule type" value="Genomic_DNA"/>
</dbReference>